<dbReference type="InterPro" id="IPR002048">
    <property type="entry name" value="EF_hand_dom"/>
</dbReference>
<feature type="region of interest" description="Disordered" evidence="3">
    <location>
        <begin position="1"/>
        <end position="36"/>
    </location>
</feature>
<feature type="domain" description="EF-hand" evidence="4">
    <location>
        <begin position="88"/>
        <end position="123"/>
    </location>
</feature>
<dbReference type="PANTHER" id="PTHR23048:SF59">
    <property type="entry name" value="EF-HAND SUPERFAMILY PROTEIN"/>
    <property type="match status" value="1"/>
</dbReference>
<evidence type="ECO:0000256" key="1">
    <source>
        <dbReference type="ARBA" id="ARBA00022737"/>
    </source>
</evidence>
<name>A0ABP1Q7S3_9HEXA</name>
<keyword evidence="1" id="KW-0677">Repeat</keyword>
<dbReference type="PROSITE" id="PS00018">
    <property type="entry name" value="EF_HAND_1"/>
    <property type="match status" value="1"/>
</dbReference>
<dbReference type="PROSITE" id="PS50222">
    <property type="entry name" value="EF_HAND_2"/>
    <property type="match status" value="4"/>
</dbReference>
<keyword evidence="6" id="KW-1185">Reference proteome</keyword>
<protein>
    <recommendedName>
        <fullName evidence="4">EF-hand domain-containing protein</fullName>
    </recommendedName>
</protein>
<dbReference type="CDD" id="cd00051">
    <property type="entry name" value="EFh"/>
    <property type="match status" value="1"/>
</dbReference>
<dbReference type="InterPro" id="IPR018247">
    <property type="entry name" value="EF_Hand_1_Ca_BS"/>
</dbReference>
<dbReference type="Pfam" id="PF13499">
    <property type="entry name" value="EF-hand_7"/>
    <property type="match status" value="2"/>
</dbReference>
<dbReference type="PANTHER" id="PTHR23048">
    <property type="entry name" value="MYOSIN LIGHT CHAIN 1, 3"/>
    <property type="match status" value="1"/>
</dbReference>
<evidence type="ECO:0000256" key="3">
    <source>
        <dbReference type="SAM" id="MobiDB-lite"/>
    </source>
</evidence>
<evidence type="ECO:0000313" key="5">
    <source>
        <dbReference type="EMBL" id="CAL8091148.1"/>
    </source>
</evidence>
<dbReference type="InterPro" id="IPR011992">
    <property type="entry name" value="EF-hand-dom_pair"/>
</dbReference>
<dbReference type="EMBL" id="CAXLJM020000024">
    <property type="protein sequence ID" value="CAL8091148.1"/>
    <property type="molecule type" value="Genomic_DNA"/>
</dbReference>
<reference evidence="5 6" key="1">
    <citation type="submission" date="2024-08" db="EMBL/GenBank/DDBJ databases">
        <authorList>
            <person name="Cucini C."/>
            <person name="Frati F."/>
        </authorList>
    </citation>
    <scope>NUCLEOTIDE SEQUENCE [LARGE SCALE GENOMIC DNA]</scope>
</reference>
<dbReference type="InterPro" id="IPR050230">
    <property type="entry name" value="CALM/Myosin/TropC-like"/>
</dbReference>
<dbReference type="Gene3D" id="1.10.238.10">
    <property type="entry name" value="EF-hand"/>
    <property type="match status" value="2"/>
</dbReference>
<feature type="domain" description="EF-hand" evidence="4">
    <location>
        <begin position="124"/>
        <end position="159"/>
    </location>
</feature>
<keyword evidence="2" id="KW-0106">Calcium</keyword>
<comment type="caution">
    <text evidence="5">The sequence shown here is derived from an EMBL/GenBank/DDBJ whole genome shotgun (WGS) entry which is preliminary data.</text>
</comment>
<evidence type="ECO:0000313" key="6">
    <source>
        <dbReference type="Proteomes" id="UP001642540"/>
    </source>
</evidence>
<evidence type="ECO:0000256" key="2">
    <source>
        <dbReference type="ARBA" id="ARBA00022837"/>
    </source>
</evidence>
<organism evidence="5 6">
    <name type="scientific">Orchesella dallaii</name>
    <dbReference type="NCBI Taxonomy" id="48710"/>
    <lineage>
        <taxon>Eukaryota</taxon>
        <taxon>Metazoa</taxon>
        <taxon>Ecdysozoa</taxon>
        <taxon>Arthropoda</taxon>
        <taxon>Hexapoda</taxon>
        <taxon>Collembola</taxon>
        <taxon>Entomobryomorpha</taxon>
        <taxon>Entomobryoidea</taxon>
        <taxon>Orchesellidae</taxon>
        <taxon>Orchesellinae</taxon>
        <taxon>Orchesella</taxon>
    </lineage>
</organism>
<gene>
    <name evidence="5" type="ORF">ODALV1_LOCUS7851</name>
</gene>
<feature type="compositionally biased region" description="Basic and acidic residues" evidence="3">
    <location>
        <begin position="23"/>
        <end position="36"/>
    </location>
</feature>
<feature type="domain" description="EF-hand" evidence="4">
    <location>
        <begin position="197"/>
        <end position="232"/>
    </location>
</feature>
<feature type="domain" description="EF-hand" evidence="4">
    <location>
        <begin position="161"/>
        <end position="196"/>
    </location>
</feature>
<accession>A0ABP1Q7S3</accession>
<proteinExistence type="predicted"/>
<dbReference type="Proteomes" id="UP001642540">
    <property type="component" value="Unassembled WGS sequence"/>
</dbReference>
<dbReference type="SMART" id="SM00054">
    <property type="entry name" value="EFh"/>
    <property type="match status" value="4"/>
</dbReference>
<evidence type="ECO:0000259" key="4">
    <source>
        <dbReference type="PROSITE" id="PS50222"/>
    </source>
</evidence>
<dbReference type="SUPFAM" id="SSF47473">
    <property type="entry name" value="EF-hand"/>
    <property type="match status" value="1"/>
</dbReference>
<sequence length="232" mass="26306">MDGLIEPSMPRMPSVVTPVPAREPIKVEDDTDLRRKSSFETDKSEMIFNPNEKRKFSLGPVPSKKPDDLEKQVAKAMTEGTRVLLSAKQKKDIAEAFNAFDVEGIGYMSTVDLRVALRALGFEARKQDMKKILEIYDKGNTGRLCYSDFMSIIESKLGETDTKEDIIKAFKLFDKDHVGHISFHNLRQVATELGEDINDEEIAEMIVEADLDDDGVLNQDEFLKILKKTQLY</sequence>